<protein>
    <submittedName>
        <fullName evidence="1">Uncharacterized protein</fullName>
    </submittedName>
</protein>
<reference evidence="2" key="1">
    <citation type="journal article" date="2019" name="Int. J. Syst. Evol. Microbiol.">
        <title>The Global Catalogue of Microorganisms (GCM) 10K type strain sequencing project: providing services to taxonomists for standard genome sequencing and annotation.</title>
        <authorList>
            <consortium name="The Broad Institute Genomics Platform"/>
            <consortium name="The Broad Institute Genome Sequencing Center for Infectious Disease"/>
            <person name="Wu L."/>
            <person name="Ma J."/>
        </authorList>
    </citation>
    <scope>NUCLEOTIDE SEQUENCE [LARGE SCALE GENOMIC DNA]</scope>
    <source>
        <strain evidence="2">KCTC 52416</strain>
    </source>
</reference>
<accession>A0ABV7JSP1</accession>
<proteinExistence type="predicted"/>
<name>A0ABV7JSP1_9SPHI</name>
<dbReference type="EMBL" id="JBHRTA010000060">
    <property type="protein sequence ID" value="MFC3199784.1"/>
    <property type="molecule type" value="Genomic_DNA"/>
</dbReference>
<organism evidence="1 2">
    <name type="scientific">Parapedobacter deserti</name>
    <dbReference type="NCBI Taxonomy" id="1912957"/>
    <lineage>
        <taxon>Bacteria</taxon>
        <taxon>Pseudomonadati</taxon>
        <taxon>Bacteroidota</taxon>
        <taxon>Sphingobacteriia</taxon>
        <taxon>Sphingobacteriales</taxon>
        <taxon>Sphingobacteriaceae</taxon>
        <taxon>Parapedobacter</taxon>
    </lineage>
</organism>
<comment type="caution">
    <text evidence="1">The sequence shown here is derived from an EMBL/GenBank/DDBJ whole genome shotgun (WGS) entry which is preliminary data.</text>
</comment>
<sequence>MGSLFKNAEILQINQALYDCPFIEYVLNYTCFQPENEANVAKLLDFELSDQHEIILRSKIAFIALLKWDKEAFFDQLEALSYKRPEAYACFIANPLIILSYLYQSFRGERIEQSAARELNELPHRMQSENPLVTNQLFDFLI</sequence>
<gene>
    <name evidence="1" type="ORF">ACFOET_19355</name>
</gene>
<keyword evidence="2" id="KW-1185">Reference proteome</keyword>
<evidence type="ECO:0000313" key="1">
    <source>
        <dbReference type="EMBL" id="MFC3199784.1"/>
    </source>
</evidence>
<evidence type="ECO:0000313" key="2">
    <source>
        <dbReference type="Proteomes" id="UP001595526"/>
    </source>
</evidence>
<dbReference type="Proteomes" id="UP001595526">
    <property type="component" value="Unassembled WGS sequence"/>
</dbReference>